<comment type="caution">
    <text evidence="2">The sequence shown here is derived from an EMBL/GenBank/DDBJ whole genome shotgun (WGS) entry which is preliminary data.</text>
</comment>
<feature type="region of interest" description="Disordered" evidence="1">
    <location>
        <begin position="16"/>
        <end position="74"/>
    </location>
</feature>
<dbReference type="Proteomes" id="UP000777438">
    <property type="component" value="Unassembled WGS sequence"/>
</dbReference>
<evidence type="ECO:0000313" key="3">
    <source>
        <dbReference type="Proteomes" id="UP000777438"/>
    </source>
</evidence>
<gene>
    <name evidence="2" type="ORF">B0T10DRAFT_482520</name>
</gene>
<name>A0A9P8WC60_9HYPO</name>
<feature type="compositionally biased region" description="Low complexity" evidence="1">
    <location>
        <begin position="32"/>
        <end position="74"/>
    </location>
</feature>
<evidence type="ECO:0000313" key="2">
    <source>
        <dbReference type="EMBL" id="KAH6893553.1"/>
    </source>
</evidence>
<proteinExistence type="predicted"/>
<feature type="region of interest" description="Disordered" evidence="1">
    <location>
        <begin position="223"/>
        <end position="251"/>
    </location>
</feature>
<evidence type="ECO:0000256" key="1">
    <source>
        <dbReference type="SAM" id="MobiDB-lite"/>
    </source>
</evidence>
<dbReference type="OrthoDB" id="4586300at2759"/>
<dbReference type="AlphaFoldDB" id="A0A9P8WC60"/>
<sequence length="369" mass="41953">MGRDDDTSFCSSFFGRLGDSHNSNSNDDHANSSRPSFGFNSSFSTSGSISASTSSSLNQPDSNSSSLSQTQTSKSRNMFGPFDLEMWWPDRSPAALALSSQYSPLNLHYLSQPVPRDAPPNIDASIFTFEDAFEDLLAVSQGQQLPDINARYGQRKLLRSMFPEGEPAYFWLRRLKSQGLLEIPEPSQFVRQAESNWDQFHHELDRRASNVWRAVIGEDNRDSRDVYQDADNFPENIRERAETSQRRQEPDHFDDFFSSIRSSFSESQSSWDNFVKSFHDGPSDKFQQGENHKKNQEVIKDEYVDRFGYLHSKVTVKTLDEEGNQIGSQTHYTVRPAEKEDGEPKPNGDDKSGIHASGKVETKAGWFWK</sequence>
<protein>
    <submittedName>
        <fullName evidence="2">Uncharacterized protein</fullName>
    </submittedName>
</protein>
<feature type="compositionally biased region" description="Basic and acidic residues" evidence="1">
    <location>
        <begin position="236"/>
        <end position="251"/>
    </location>
</feature>
<feature type="compositionally biased region" description="Basic and acidic residues" evidence="1">
    <location>
        <begin position="336"/>
        <end position="362"/>
    </location>
</feature>
<organism evidence="2 3">
    <name type="scientific">Thelonectria olida</name>
    <dbReference type="NCBI Taxonomy" id="1576542"/>
    <lineage>
        <taxon>Eukaryota</taxon>
        <taxon>Fungi</taxon>
        <taxon>Dikarya</taxon>
        <taxon>Ascomycota</taxon>
        <taxon>Pezizomycotina</taxon>
        <taxon>Sordariomycetes</taxon>
        <taxon>Hypocreomycetidae</taxon>
        <taxon>Hypocreales</taxon>
        <taxon>Nectriaceae</taxon>
        <taxon>Thelonectria</taxon>
    </lineage>
</organism>
<keyword evidence="3" id="KW-1185">Reference proteome</keyword>
<reference evidence="2 3" key="1">
    <citation type="journal article" date="2021" name="Nat. Commun.">
        <title>Genetic determinants of endophytism in the Arabidopsis root mycobiome.</title>
        <authorList>
            <person name="Mesny F."/>
            <person name="Miyauchi S."/>
            <person name="Thiergart T."/>
            <person name="Pickel B."/>
            <person name="Atanasova L."/>
            <person name="Karlsson M."/>
            <person name="Huettel B."/>
            <person name="Barry K.W."/>
            <person name="Haridas S."/>
            <person name="Chen C."/>
            <person name="Bauer D."/>
            <person name="Andreopoulos W."/>
            <person name="Pangilinan J."/>
            <person name="LaButti K."/>
            <person name="Riley R."/>
            <person name="Lipzen A."/>
            <person name="Clum A."/>
            <person name="Drula E."/>
            <person name="Henrissat B."/>
            <person name="Kohler A."/>
            <person name="Grigoriev I.V."/>
            <person name="Martin F.M."/>
            <person name="Hacquard S."/>
        </authorList>
    </citation>
    <scope>NUCLEOTIDE SEQUENCE [LARGE SCALE GENOMIC DNA]</scope>
    <source>
        <strain evidence="2 3">MPI-CAGE-CH-0241</strain>
    </source>
</reference>
<accession>A0A9P8WC60</accession>
<feature type="region of interest" description="Disordered" evidence="1">
    <location>
        <begin position="320"/>
        <end position="369"/>
    </location>
</feature>
<dbReference type="EMBL" id="JAGPYM010000006">
    <property type="protein sequence ID" value="KAH6893553.1"/>
    <property type="molecule type" value="Genomic_DNA"/>
</dbReference>